<sequence length="547" mass="62215">MNYKQLMDITEGGVWTDVRDRETLEDMVLQEVLFDIVPTLRKEEHGSLHGTYPSTMEERMYLRVRMREEIEKETTPTREQLEEWTARNISRFTRPERVHAYHLFMQVSKDNPTSSLEAVRQRMEKVKQEADAGTSFAQLARKYSEAASAKVGGEIGWVTRRMPIGAENKPMNIVLENALFALKTGQVSDILQTSHGLHLMYVADRLTTYVPTVDDLITSRILPRSAQVELVAQKWRDLTSATRQRYHAKILFDLNKGTKLTTDVPAVEFNGQKWTVGELEQLYGQRFVSAYRLRQDTTETLVGLLNEVLDEMAQVQLALDRKLDKDTTVARNLKLLHDRVLFKKAFQQYVAQTSPITEKKIRDKYEAEKDRNRLPEATGYIISIKVQPTTVGLDREEARKIAREKAEEIRKQILAGADIEKLAREHSQDDRASSGGLVPRSRLASLHDLSGRRFAAVASTLKPGEVSDVRDFGDVFVVVKLVERWPGEPPAIEEVRERLKAALTNEANRTARDRLINAAAQKGLLRWANPAASYGITPKPNLADDPQ</sequence>
<dbReference type="Gene3D" id="3.10.50.40">
    <property type="match status" value="2"/>
</dbReference>
<evidence type="ECO:0000259" key="2">
    <source>
        <dbReference type="PROSITE" id="PS50198"/>
    </source>
</evidence>
<dbReference type="EMBL" id="CP030759">
    <property type="protein sequence ID" value="AXA35887.1"/>
    <property type="molecule type" value="Genomic_DNA"/>
</dbReference>
<feature type="domain" description="PpiC" evidence="2">
    <location>
        <begin position="382"/>
        <end position="483"/>
    </location>
</feature>
<dbReference type="PANTHER" id="PTHR47245:SF2">
    <property type="entry name" value="PEPTIDYL-PROLYL CIS-TRANS ISOMERASE HP_0175-RELATED"/>
    <property type="match status" value="1"/>
</dbReference>
<reference evidence="3 4" key="1">
    <citation type="submission" date="2018-05" db="EMBL/GenBank/DDBJ databases">
        <title>A metagenomic window into the 2 km-deep terrestrial subsurface aquifer revealed taxonomically and functionally diverse microbial community comprising novel uncultured bacterial lineages.</title>
        <authorList>
            <person name="Kadnikov V.V."/>
            <person name="Mardanov A.V."/>
            <person name="Beletsky A.V."/>
            <person name="Banks D."/>
            <person name="Pimenov N.V."/>
            <person name="Frank Y.A."/>
            <person name="Karnachuk O.V."/>
            <person name="Ravin N.V."/>
        </authorList>
    </citation>
    <scope>NUCLEOTIDE SEQUENCE [LARGE SCALE GENOMIC DNA]</scope>
    <source>
        <strain evidence="3">BY</strain>
    </source>
</reference>
<keyword evidence="1" id="KW-0697">Rotamase</keyword>
<keyword evidence="1 3" id="KW-0413">Isomerase</keyword>
<dbReference type="Pfam" id="PF13616">
    <property type="entry name" value="Rotamase_3"/>
    <property type="match status" value="1"/>
</dbReference>
<dbReference type="Proteomes" id="UP000262583">
    <property type="component" value="Chromosome"/>
</dbReference>
<dbReference type="PROSITE" id="PS01096">
    <property type="entry name" value="PPIC_PPIASE_1"/>
    <property type="match status" value="1"/>
</dbReference>
<name>A0A2Z4Y3U6_SUMC1</name>
<evidence type="ECO:0000256" key="1">
    <source>
        <dbReference type="PROSITE-ProRule" id="PRU00278"/>
    </source>
</evidence>
<protein>
    <submittedName>
        <fullName evidence="3">Peptidyl-prolyl cis-trans isomerase PpiD</fullName>
    </submittedName>
</protein>
<dbReference type="AlphaFoldDB" id="A0A2Z4Y3U6"/>
<accession>A0A2Z4Y3U6</accession>
<feature type="domain" description="PpiC" evidence="2">
    <location>
        <begin position="95"/>
        <end position="204"/>
    </location>
</feature>
<dbReference type="GO" id="GO:0003755">
    <property type="term" value="F:peptidyl-prolyl cis-trans isomerase activity"/>
    <property type="evidence" value="ECO:0007669"/>
    <property type="project" value="UniProtKB-KW"/>
</dbReference>
<evidence type="ECO:0000313" key="4">
    <source>
        <dbReference type="Proteomes" id="UP000262583"/>
    </source>
</evidence>
<dbReference type="KEGG" id="schv:BRCON_1110"/>
<proteinExistence type="predicted"/>
<dbReference type="InterPro" id="IPR023058">
    <property type="entry name" value="PPIase_PpiC_CS"/>
</dbReference>
<dbReference type="SUPFAM" id="SSF54534">
    <property type="entry name" value="FKBP-like"/>
    <property type="match status" value="2"/>
</dbReference>
<evidence type="ECO:0000313" key="3">
    <source>
        <dbReference type="EMBL" id="AXA35887.1"/>
    </source>
</evidence>
<gene>
    <name evidence="3" type="ORF">BRCON_1110</name>
</gene>
<organism evidence="3 4">
    <name type="scientific">Sumerlaea chitinivorans</name>
    <dbReference type="NCBI Taxonomy" id="2250252"/>
    <lineage>
        <taxon>Bacteria</taxon>
        <taxon>Candidatus Sumerlaeota</taxon>
        <taxon>Candidatus Sumerlaeia</taxon>
        <taxon>Candidatus Sumerlaeales</taxon>
        <taxon>Candidatus Sumerlaeaceae</taxon>
        <taxon>Candidatus Sumerlaea</taxon>
    </lineage>
</organism>
<dbReference type="InterPro" id="IPR046357">
    <property type="entry name" value="PPIase_dom_sf"/>
</dbReference>
<dbReference type="PROSITE" id="PS50198">
    <property type="entry name" value="PPIC_PPIASE_2"/>
    <property type="match status" value="2"/>
</dbReference>
<dbReference type="PANTHER" id="PTHR47245">
    <property type="entry name" value="PEPTIDYLPROLYL ISOMERASE"/>
    <property type="match status" value="1"/>
</dbReference>
<dbReference type="InterPro" id="IPR000297">
    <property type="entry name" value="PPIase_PpiC"/>
</dbReference>
<dbReference type="InterPro" id="IPR050245">
    <property type="entry name" value="PrsA_foldase"/>
</dbReference>
<dbReference type="Pfam" id="PF13145">
    <property type="entry name" value="Rotamase_2"/>
    <property type="match status" value="1"/>
</dbReference>